<accession>A0A1S7U8W7</accession>
<evidence type="ECO:0000313" key="2">
    <source>
        <dbReference type="EMBL" id="CVI63287.1"/>
    </source>
</evidence>
<feature type="region of interest" description="Disordered" evidence="1">
    <location>
        <begin position="1"/>
        <end position="31"/>
    </location>
</feature>
<organism evidence="2 3">
    <name type="scientific">Agrobacterium deltaense NCPPB 1641</name>
    <dbReference type="NCBI Taxonomy" id="1183425"/>
    <lineage>
        <taxon>Bacteria</taxon>
        <taxon>Pseudomonadati</taxon>
        <taxon>Pseudomonadota</taxon>
        <taxon>Alphaproteobacteria</taxon>
        <taxon>Hyphomicrobiales</taxon>
        <taxon>Rhizobiaceae</taxon>
        <taxon>Rhizobium/Agrobacterium group</taxon>
        <taxon>Agrobacterium</taxon>
    </lineage>
</organism>
<dbReference type="AlphaFoldDB" id="A0A1S7U8W7"/>
<evidence type="ECO:0000313" key="3">
    <source>
        <dbReference type="Proteomes" id="UP000192140"/>
    </source>
</evidence>
<comment type="caution">
    <text evidence="2">The sequence shown here is derived from an EMBL/GenBank/DDBJ whole genome shotgun (WGS) entry which is preliminary data.</text>
</comment>
<reference evidence="2" key="1">
    <citation type="submission" date="2016-01" db="EMBL/GenBank/DDBJ databases">
        <authorList>
            <person name="Regsiter A."/>
            <person name="william w."/>
        </authorList>
    </citation>
    <scope>NUCLEOTIDE SEQUENCE</scope>
    <source>
        <strain evidence="2">NCPPB 1641</strain>
    </source>
</reference>
<dbReference type="EMBL" id="FCNP01000049">
    <property type="protein sequence ID" value="CVI63287.1"/>
    <property type="molecule type" value="Genomic_DNA"/>
</dbReference>
<proteinExistence type="predicted"/>
<dbReference type="Proteomes" id="UP000192140">
    <property type="component" value="Unassembled WGS sequence"/>
</dbReference>
<sequence>MALSSASSGMALCSESPATGTSARVSSSSLRVARTTGKRRFNESINFTTRRRPTSRSTIAWRLSTISTSFRGISAVSICRRKGSPSGTAVELPLSRAGPDSIDEITAVRLGQPWPQSDGSPAISANLREEFEWQKAIGSHWSISTISRHIRLM</sequence>
<name>A0A1S7U8W7_9HYPH</name>
<keyword evidence="3" id="KW-1185">Reference proteome</keyword>
<protein>
    <submittedName>
        <fullName evidence="2">Uncharacterized protein</fullName>
    </submittedName>
</protein>
<gene>
    <name evidence="2" type="ORF">AGR7A_pAt20171</name>
</gene>
<evidence type="ECO:0000256" key="1">
    <source>
        <dbReference type="SAM" id="MobiDB-lite"/>
    </source>
</evidence>